<name>A0ABQ7J6R9_9APIC</name>
<comment type="caution">
    <text evidence="1">The sequence shown here is derived from an EMBL/GenBank/DDBJ whole genome shotgun (WGS) entry which is preliminary data.</text>
</comment>
<evidence type="ECO:0008006" key="3">
    <source>
        <dbReference type="Google" id="ProtNLM"/>
    </source>
</evidence>
<reference evidence="1 2" key="1">
    <citation type="journal article" date="2020" name="bioRxiv">
        <title>Metabolic contributions of an alphaproteobacterial endosymbiont in the apicomplexan Cardiosporidium cionae.</title>
        <authorList>
            <person name="Hunter E.S."/>
            <person name="Paight C.J."/>
            <person name="Lane C.E."/>
        </authorList>
    </citation>
    <scope>NUCLEOTIDE SEQUENCE [LARGE SCALE GENOMIC DNA]</scope>
    <source>
        <strain evidence="1">ESH_2018</strain>
    </source>
</reference>
<gene>
    <name evidence="1" type="ORF">IE077_004107</name>
</gene>
<evidence type="ECO:0000313" key="2">
    <source>
        <dbReference type="Proteomes" id="UP000823046"/>
    </source>
</evidence>
<dbReference type="EMBL" id="JADAQX010000638">
    <property type="protein sequence ID" value="KAF8819688.1"/>
    <property type="molecule type" value="Genomic_DNA"/>
</dbReference>
<organism evidence="1 2">
    <name type="scientific">Cardiosporidium cionae</name>
    <dbReference type="NCBI Taxonomy" id="476202"/>
    <lineage>
        <taxon>Eukaryota</taxon>
        <taxon>Sar</taxon>
        <taxon>Alveolata</taxon>
        <taxon>Apicomplexa</taxon>
        <taxon>Aconoidasida</taxon>
        <taxon>Nephromycida</taxon>
        <taxon>Cardiosporidium</taxon>
    </lineage>
</organism>
<keyword evidence="2" id="KW-1185">Reference proteome</keyword>
<proteinExistence type="predicted"/>
<dbReference type="Proteomes" id="UP000823046">
    <property type="component" value="Unassembled WGS sequence"/>
</dbReference>
<evidence type="ECO:0000313" key="1">
    <source>
        <dbReference type="EMBL" id="KAF8819688.1"/>
    </source>
</evidence>
<accession>A0ABQ7J6R9</accession>
<protein>
    <recommendedName>
        <fullName evidence="3">EF-hand domain-containing protein</fullName>
    </recommendedName>
</protein>
<sequence>MDNYSIFSPCDIHRSPRKFSTEKTNFIKRLFAHTDCLKPFYLYDDSKISHQNVAQKRDKKELPFKTETFASVDDDRKTSLPSKNSIWLANSTRWRQILRCYYTLDPWNKGYIDIDEACDWLDKEKNSNPDLAEFLLRILQDLIDFISSRGVLEKDVFLKVIRQWVNEDYSGCSVYSILRTPHNPVNTAWRKNDEGVNQLNRNIFSQCPFNEKLKNMIITNYVSNQYVDKRTVTPKEALSKLEKWRIRRLQKAQDRKEEKLAILREEVEKESISNSFTVAVLHKGDPAPKALPFEKTLRKCSFMANLEEGSTPKQYLRRKPIAKRIPQATLKCPYISYERPRTARVPLREGVFRKPNLVDFHTLGGDGSKRERDLNQQLSLSFNRNVSNLATVDSYPIGCHPQSDQEDPLLLPWEAPKKTRSTKLREVHDASLTYVSNRSRGEIEWMRSLRQQYLPQTIVCGIENLQPMRRSLCTSIVPHQQSHNYLNSKTKT</sequence>